<reference evidence="6 7" key="2">
    <citation type="submission" date="2019-01" db="EMBL/GenBank/DDBJ databases">
        <title>The decoding of complex shrimp genome reveals the adaptation for benthos swimmer, frequently molting mechanism and breeding impact on genome.</title>
        <authorList>
            <person name="Sun Y."/>
            <person name="Gao Y."/>
            <person name="Yu Y."/>
        </authorList>
    </citation>
    <scope>NUCLEOTIDE SEQUENCE [LARGE SCALE GENOMIC DNA]</scope>
    <source>
        <tissue evidence="6">Muscle</tissue>
    </source>
</reference>
<proteinExistence type="inferred from homology"/>
<dbReference type="STRING" id="6689.A0A423T3H2"/>
<evidence type="ECO:0000256" key="2">
    <source>
        <dbReference type="PIRNR" id="PIRNR000915"/>
    </source>
</evidence>
<feature type="active site" description="Nucleophile" evidence="3">
    <location>
        <position position="26"/>
    </location>
</feature>
<dbReference type="PIRSF" id="PIRSF000915">
    <property type="entry name" value="PGP-type_phosphatase"/>
    <property type="match status" value="1"/>
</dbReference>
<keyword evidence="1 2" id="KW-0378">Hydrolase</keyword>
<dbReference type="EMBL" id="QCYY01002350">
    <property type="protein sequence ID" value="ROT71037.1"/>
    <property type="molecule type" value="Genomic_DNA"/>
</dbReference>
<feature type="active site" description="Proton donor" evidence="3">
    <location>
        <position position="28"/>
    </location>
</feature>
<sequence>MPQMPKIIDQTCLRAFLNSFDNVLTDCDGVLWSGDNIIGRANDAVNKLRSLGKKIFYVTNNSTKSRDEYVKKCEKLGFIASKEEIVSSSFVMAQYLKQQGFNKKVYVVGTSGMTAELDNVGIAHTDIGPEPLTVSPFKLPETMELDPEVGAVAVGFDADFSFPKLMRAASHLEDQECLFIATNTDERFPITDSKLVFPGTGSFVRCVETVAERPPLIMGKPSEKMFTVISEKYQLKPSRTLMIGDRCNTDILFGKNCGLHTLVVLTGVTKKEDLEMWSKSSDEEKHRLLADYCLPQLGDLVDLLKTLE</sequence>
<dbReference type="PANTHER" id="PTHR19288">
    <property type="entry name" value="4-NITROPHENYLPHOSPHATASE-RELATED"/>
    <property type="match status" value="1"/>
</dbReference>
<accession>A0A423T3H2</accession>
<dbReference type="PANTHER" id="PTHR19288:SF93">
    <property type="entry name" value="FI11325P-RELATED"/>
    <property type="match status" value="1"/>
</dbReference>
<evidence type="ECO:0000313" key="7">
    <source>
        <dbReference type="Proteomes" id="UP000283509"/>
    </source>
</evidence>
<keyword evidence="5" id="KW-0460">Magnesium</keyword>
<dbReference type="GO" id="GO:0046872">
    <property type="term" value="F:metal ion binding"/>
    <property type="evidence" value="ECO:0007669"/>
    <property type="project" value="UniProtKB-KW"/>
</dbReference>
<feature type="binding site" evidence="5">
    <location>
        <position position="26"/>
    </location>
    <ligand>
        <name>Mg(2+)</name>
        <dbReference type="ChEBI" id="CHEBI:18420"/>
    </ligand>
</feature>
<name>A0A423T3H2_PENVA</name>
<comment type="cofactor">
    <cofactor evidence="5">
        <name>Mg(2+)</name>
        <dbReference type="ChEBI" id="CHEBI:18420"/>
    </cofactor>
    <text evidence="5">Divalent metal ions. Mg(2+) is the most effective.</text>
</comment>
<keyword evidence="7" id="KW-1185">Reference proteome</keyword>
<evidence type="ECO:0000256" key="3">
    <source>
        <dbReference type="PIRSR" id="PIRSR000915-1"/>
    </source>
</evidence>
<feature type="binding site" evidence="5">
    <location>
        <position position="245"/>
    </location>
    <ligand>
        <name>Mg(2+)</name>
        <dbReference type="ChEBI" id="CHEBI:18420"/>
    </ligand>
</feature>
<evidence type="ECO:0000256" key="1">
    <source>
        <dbReference type="ARBA" id="ARBA00022801"/>
    </source>
</evidence>
<dbReference type="Gene3D" id="3.40.50.1000">
    <property type="entry name" value="HAD superfamily/HAD-like"/>
    <property type="match status" value="2"/>
</dbReference>
<dbReference type="GO" id="GO:0016791">
    <property type="term" value="F:phosphatase activity"/>
    <property type="evidence" value="ECO:0007669"/>
    <property type="project" value="InterPro"/>
</dbReference>
<evidence type="ECO:0000313" key="6">
    <source>
        <dbReference type="EMBL" id="ROT71037.1"/>
    </source>
</evidence>
<dbReference type="NCBIfam" id="TIGR01452">
    <property type="entry name" value="PGP_euk"/>
    <property type="match status" value="1"/>
</dbReference>
<reference evidence="6 7" key="1">
    <citation type="submission" date="2018-04" db="EMBL/GenBank/DDBJ databases">
        <authorList>
            <person name="Zhang X."/>
            <person name="Yuan J."/>
            <person name="Li F."/>
            <person name="Xiang J."/>
        </authorList>
    </citation>
    <scope>NUCLEOTIDE SEQUENCE [LARGE SCALE GENOMIC DNA]</scope>
    <source>
        <tissue evidence="6">Muscle</tissue>
    </source>
</reference>
<organism evidence="6 7">
    <name type="scientific">Penaeus vannamei</name>
    <name type="common">Whiteleg shrimp</name>
    <name type="synonym">Litopenaeus vannamei</name>
    <dbReference type="NCBI Taxonomy" id="6689"/>
    <lineage>
        <taxon>Eukaryota</taxon>
        <taxon>Metazoa</taxon>
        <taxon>Ecdysozoa</taxon>
        <taxon>Arthropoda</taxon>
        <taxon>Crustacea</taxon>
        <taxon>Multicrustacea</taxon>
        <taxon>Malacostraca</taxon>
        <taxon>Eumalacostraca</taxon>
        <taxon>Eucarida</taxon>
        <taxon>Decapoda</taxon>
        <taxon>Dendrobranchiata</taxon>
        <taxon>Penaeoidea</taxon>
        <taxon>Penaeidae</taxon>
        <taxon>Penaeus</taxon>
    </lineage>
</organism>
<gene>
    <name evidence="6" type="ORF">C7M84_010663</name>
</gene>
<dbReference type="Pfam" id="PF13242">
    <property type="entry name" value="Hydrolase_like"/>
    <property type="match status" value="1"/>
</dbReference>
<comment type="caution">
    <text evidence="6">The sequence shown here is derived from an EMBL/GenBank/DDBJ whole genome shotgun (WGS) entry which is preliminary data.</text>
</comment>
<dbReference type="OrthoDB" id="413953at2759"/>
<dbReference type="InterPro" id="IPR006349">
    <property type="entry name" value="PGP_euk"/>
</dbReference>
<dbReference type="InterPro" id="IPR023214">
    <property type="entry name" value="HAD_sf"/>
</dbReference>
<comment type="similarity">
    <text evidence="2">Belongs to the HAD-like hydrolase superfamily.</text>
</comment>
<evidence type="ECO:0000256" key="5">
    <source>
        <dbReference type="PIRSR" id="PIRSR000915-3"/>
    </source>
</evidence>
<dbReference type="InterPro" id="IPR006357">
    <property type="entry name" value="HAD-SF_hydro_IIA"/>
</dbReference>
<dbReference type="NCBIfam" id="TIGR01460">
    <property type="entry name" value="HAD-SF-IIA"/>
    <property type="match status" value="1"/>
</dbReference>
<dbReference type="Pfam" id="PF13344">
    <property type="entry name" value="Hydrolase_6"/>
    <property type="match status" value="1"/>
</dbReference>
<dbReference type="AlphaFoldDB" id="A0A423T3H2"/>
<dbReference type="InterPro" id="IPR036412">
    <property type="entry name" value="HAD-like_sf"/>
</dbReference>
<dbReference type="SUPFAM" id="SSF56784">
    <property type="entry name" value="HAD-like"/>
    <property type="match status" value="1"/>
</dbReference>
<dbReference type="Proteomes" id="UP000283509">
    <property type="component" value="Unassembled WGS sequence"/>
</dbReference>
<keyword evidence="5" id="KW-0479">Metal-binding</keyword>
<dbReference type="GO" id="GO:0005737">
    <property type="term" value="C:cytoplasm"/>
    <property type="evidence" value="ECO:0007669"/>
    <property type="project" value="TreeGrafter"/>
</dbReference>
<evidence type="ECO:0000256" key="4">
    <source>
        <dbReference type="PIRSR" id="PIRSR000915-2"/>
    </source>
</evidence>
<feature type="binding site" evidence="4">
    <location>
        <position position="220"/>
    </location>
    <ligand>
        <name>substrate</name>
    </ligand>
</feature>
<protein>
    <submittedName>
        <fullName evidence="6">4-nitrophenylphosphatase</fullName>
    </submittedName>
</protein>
<feature type="binding site" evidence="5">
    <location>
        <position position="28"/>
    </location>
    <ligand>
        <name>Mg(2+)</name>
        <dbReference type="ChEBI" id="CHEBI:18420"/>
    </ligand>
</feature>